<feature type="non-terminal residue" evidence="2">
    <location>
        <position position="246"/>
    </location>
</feature>
<feature type="compositionally biased region" description="Polar residues" evidence="1">
    <location>
        <begin position="48"/>
        <end position="58"/>
    </location>
</feature>
<accession>A0ABN8IX81</accession>
<evidence type="ECO:0000313" key="2">
    <source>
        <dbReference type="EMBL" id="CAH2068112.1"/>
    </source>
</evidence>
<feature type="region of interest" description="Disordered" evidence="1">
    <location>
        <begin position="35"/>
        <end position="93"/>
    </location>
</feature>
<proteinExistence type="predicted"/>
<gene>
    <name evidence="2" type="ORF">IPOD504_LOCUS14043</name>
</gene>
<dbReference type="EMBL" id="OW152817">
    <property type="protein sequence ID" value="CAH2068112.1"/>
    <property type="molecule type" value="Genomic_DNA"/>
</dbReference>
<feature type="compositionally biased region" description="Basic and acidic residues" evidence="1">
    <location>
        <begin position="80"/>
        <end position="90"/>
    </location>
</feature>
<name>A0ABN8IX81_9NEOP</name>
<keyword evidence="3" id="KW-1185">Reference proteome</keyword>
<dbReference type="Proteomes" id="UP000837857">
    <property type="component" value="Chromosome 5"/>
</dbReference>
<feature type="compositionally biased region" description="Basic residues" evidence="1">
    <location>
        <begin position="69"/>
        <end position="79"/>
    </location>
</feature>
<protein>
    <submittedName>
        <fullName evidence="2">Uncharacterized protein</fullName>
    </submittedName>
</protein>
<feature type="compositionally biased region" description="Basic residues" evidence="1">
    <location>
        <begin position="110"/>
        <end position="120"/>
    </location>
</feature>
<feature type="region of interest" description="Disordered" evidence="1">
    <location>
        <begin position="108"/>
        <end position="128"/>
    </location>
</feature>
<organism evidence="2 3">
    <name type="scientific">Iphiclides podalirius</name>
    <name type="common">scarce swallowtail</name>
    <dbReference type="NCBI Taxonomy" id="110791"/>
    <lineage>
        <taxon>Eukaryota</taxon>
        <taxon>Metazoa</taxon>
        <taxon>Ecdysozoa</taxon>
        <taxon>Arthropoda</taxon>
        <taxon>Hexapoda</taxon>
        <taxon>Insecta</taxon>
        <taxon>Pterygota</taxon>
        <taxon>Neoptera</taxon>
        <taxon>Endopterygota</taxon>
        <taxon>Lepidoptera</taxon>
        <taxon>Glossata</taxon>
        <taxon>Ditrysia</taxon>
        <taxon>Papilionoidea</taxon>
        <taxon>Papilionidae</taxon>
        <taxon>Papilioninae</taxon>
        <taxon>Iphiclides</taxon>
    </lineage>
</organism>
<evidence type="ECO:0000256" key="1">
    <source>
        <dbReference type="SAM" id="MobiDB-lite"/>
    </source>
</evidence>
<sequence>MSLCTRPVGGKREGPRVMQAKIRSFRTFANVNRRRAFRSPERGRNSRPPINTSASCTALETGRSPPAHAHTHTHTHTRTRAHEALQRRSGTEWTRGTTRLRRLFASSGRRNARTWQHRPRRSESGLDCPIRVGRSRVSPAADNGARADCATRFATPKISCVCCGGARHGTASVRVYCAIALRALWQLCGNLRAAGGARFSPAATYACPPDGIRDARMPRLMHFLPKFCKEKFPMEDVCYATMMCSR</sequence>
<evidence type="ECO:0000313" key="3">
    <source>
        <dbReference type="Proteomes" id="UP000837857"/>
    </source>
</evidence>
<reference evidence="2" key="1">
    <citation type="submission" date="2022-03" db="EMBL/GenBank/DDBJ databases">
        <authorList>
            <person name="Martin H S."/>
        </authorList>
    </citation>
    <scope>NUCLEOTIDE SEQUENCE</scope>
</reference>